<comment type="caution">
    <text evidence="2">The sequence shown here is derived from an EMBL/GenBank/DDBJ whole genome shotgun (WGS) entry which is preliminary data.</text>
</comment>
<dbReference type="InterPro" id="IPR011990">
    <property type="entry name" value="TPR-like_helical_dom_sf"/>
</dbReference>
<gene>
    <name evidence="2" type="ORF">CAC02_02500</name>
</gene>
<dbReference type="EMBL" id="NETH01000008">
    <property type="protein sequence ID" value="RCW17543.1"/>
    <property type="molecule type" value="Genomic_DNA"/>
</dbReference>
<evidence type="ECO:0000313" key="3">
    <source>
        <dbReference type="Proteomes" id="UP000253215"/>
    </source>
</evidence>
<accession>A0A368UHV0</accession>
<feature type="repeat" description="TPR" evidence="1">
    <location>
        <begin position="46"/>
        <end position="79"/>
    </location>
</feature>
<organism evidence="2 3">
    <name type="scientific">Streptococcus gallolyticus</name>
    <dbReference type="NCBI Taxonomy" id="315405"/>
    <lineage>
        <taxon>Bacteria</taxon>
        <taxon>Bacillati</taxon>
        <taxon>Bacillota</taxon>
        <taxon>Bacilli</taxon>
        <taxon>Lactobacillales</taxon>
        <taxon>Streptococcaceae</taxon>
        <taxon>Streptococcus</taxon>
    </lineage>
</organism>
<name>A0A368UHV0_9STRE</name>
<dbReference type="InterPro" id="IPR019734">
    <property type="entry name" value="TPR_rpt"/>
</dbReference>
<dbReference type="PROSITE" id="PS50005">
    <property type="entry name" value="TPR"/>
    <property type="match status" value="1"/>
</dbReference>
<keyword evidence="1" id="KW-0802">TPR repeat</keyword>
<proteinExistence type="predicted"/>
<dbReference type="AlphaFoldDB" id="A0A368UHV0"/>
<evidence type="ECO:0000313" key="2">
    <source>
        <dbReference type="EMBL" id="RCW17543.1"/>
    </source>
</evidence>
<evidence type="ECO:0000256" key="1">
    <source>
        <dbReference type="PROSITE-ProRule" id="PRU00339"/>
    </source>
</evidence>
<dbReference type="SMART" id="SM00028">
    <property type="entry name" value="TPR"/>
    <property type="match status" value="1"/>
</dbReference>
<reference evidence="2 3" key="1">
    <citation type="journal article" date="2018" name="Sci. Rep.">
        <title>Network-guided genomic and metagenomic analysis of the faecal microbiota of the critically endangered kakapo.</title>
        <authorList>
            <person name="Waite D.W."/>
            <person name="Dsouza M."/>
            <person name="Sekiguchi Y."/>
            <person name="Hugenholtz P."/>
            <person name="Taylor M.W."/>
        </authorList>
    </citation>
    <scope>NUCLEOTIDE SEQUENCE [LARGE SCALE GENOMIC DNA]</scope>
    <source>
        <strain evidence="2 3">BI02</strain>
    </source>
</reference>
<protein>
    <submittedName>
        <fullName evidence="2">Uncharacterized protein</fullName>
    </submittedName>
</protein>
<dbReference type="Proteomes" id="UP000253215">
    <property type="component" value="Unassembled WGS sequence"/>
</dbReference>
<dbReference type="PROSITE" id="PS50293">
    <property type="entry name" value="TPR_REGION"/>
    <property type="match status" value="1"/>
</dbReference>
<dbReference type="SUPFAM" id="SSF48452">
    <property type="entry name" value="TPR-like"/>
    <property type="match status" value="1"/>
</dbReference>
<dbReference type="Gene3D" id="1.25.40.10">
    <property type="entry name" value="Tetratricopeptide repeat domain"/>
    <property type="match status" value="1"/>
</dbReference>
<sequence>MFDFFKKKSPKKIEEKTFSFTEEEIRNFNSEIEQQLAIKEYHLEDAVYFENLGLLYDKVSETDEAIESLERSLEIEPSMGDGYKRLMSLYNLKRKEAAVAHDDELIEYYMGKMDEMRHIAKKLTLTAK</sequence>